<keyword evidence="1" id="KW-0175">Coiled coil</keyword>
<dbReference type="Proteomes" id="UP000631312">
    <property type="component" value="Unassembled WGS sequence"/>
</dbReference>
<accession>A0A7W7MJA7</accession>
<dbReference type="AlphaFoldDB" id="A0A7W7MJA7"/>
<reference evidence="3 4" key="1">
    <citation type="submission" date="2020-08" db="EMBL/GenBank/DDBJ databases">
        <title>Sequencing the genomes of 1000 actinobacteria strains.</title>
        <authorList>
            <person name="Klenk H.-P."/>
        </authorList>
    </citation>
    <scope>NUCLEOTIDE SEQUENCE [LARGE SCALE GENOMIC DNA]</scope>
    <source>
        <strain evidence="3 4">DSM 43150</strain>
    </source>
</reference>
<dbReference type="Proteomes" id="UP000590511">
    <property type="component" value="Unassembled WGS sequence"/>
</dbReference>
<evidence type="ECO:0000313" key="5">
    <source>
        <dbReference type="Proteomes" id="UP000631312"/>
    </source>
</evidence>
<dbReference type="EMBL" id="JACHNC010000001">
    <property type="protein sequence ID" value="MBB4752191.1"/>
    <property type="molecule type" value="Genomic_DNA"/>
</dbReference>
<protein>
    <recommendedName>
        <fullName evidence="6">Rad50/SbcC-type AAA domain-containing protein</fullName>
    </recommendedName>
</protein>
<organism evidence="3 4">
    <name type="scientific">Actinoplanes lobatus</name>
    <dbReference type="NCBI Taxonomy" id="113568"/>
    <lineage>
        <taxon>Bacteria</taxon>
        <taxon>Bacillati</taxon>
        <taxon>Actinomycetota</taxon>
        <taxon>Actinomycetes</taxon>
        <taxon>Micromonosporales</taxon>
        <taxon>Micromonosporaceae</taxon>
        <taxon>Actinoplanes</taxon>
    </lineage>
</organism>
<sequence length="657" mass="71189">MSPEELATRIARRAGVPVPVVERVFDENDFSLILSGALPRPVQLHRLRIVGNRSVDPVGPFDRVLRFGAGLTVLAADNLRGKTSVLELITWCLRGSPRANLQGVVRGWLSRLDCDVTVAGRLLGFRLLLQHGRLVQGRIISAPDQDSLARADKAGDGPAVVELAHTTDPDAFAAMVAKLMMELLNLERLEASSTRNSSGRTTFGWPAYFGALYLPPGGDPALLGDVVTGGLPGRLLQVFLDLPGAALLTRLKTARDQLEEADRAADADSARMRALLSEQRADAERRLAAARDELTALGETVGAASLLTEISDLTTTAVSAESSLREARENYELLRWQRLSDARHLADLREHESARLFFHALDPEVCPRCEGPISPARRAAERAAAICAVCTEPAGRPAADPAETEAAEQEAQWRLAASQEAEKLARTHRDKLAAYAEECRRALATAEQALTATRAGQTEQDRRALIDRVARLEGTVSAWDSLPMPGERPHDDNRTVLAAATAELTELQTAASDTLFEELNADIAGLARDFGFRNLDRIVADRAGRLQVFKTGGPREWFTRQSPGERLRLRIAVVVALLRIGHRHGVATHPGLLLIDSPRSEEVQDDNAAALLVALEQLCTATPGLQILVTTADQELVGRTLQASTIISPPGPGQPLW</sequence>
<evidence type="ECO:0008006" key="6">
    <source>
        <dbReference type="Google" id="ProtNLM"/>
    </source>
</evidence>
<keyword evidence="5" id="KW-1185">Reference proteome</keyword>
<proteinExistence type="predicted"/>
<dbReference type="InterPro" id="IPR027417">
    <property type="entry name" value="P-loop_NTPase"/>
</dbReference>
<comment type="caution">
    <text evidence="3">The sequence shown here is derived from an EMBL/GenBank/DDBJ whole genome shotgun (WGS) entry which is preliminary data.</text>
</comment>
<gene>
    <name evidence="2" type="ORF">Alo02nite_83500</name>
    <name evidence="3" type="ORF">BJ964_006352</name>
</gene>
<dbReference type="Gene3D" id="3.40.50.300">
    <property type="entry name" value="P-loop containing nucleotide triphosphate hydrolases"/>
    <property type="match status" value="2"/>
</dbReference>
<dbReference type="EMBL" id="BOMP01000163">
    <property type="protein sequence ID" value="GIE45452.1"/>
    <property type="molecule type" value="Genomic_DNA"/>
</dbReference>
<reference evidence="2 5" key="2">
    <citation type="submission" date="2021-01" db="EMBL/GenBank/DDBJ databases">
        <title>Whole genome shotgun sequence of Actinoplanes lobatus NBRC 12513.</title>
        <authorList>
            <person name="Komaki H."/>
            <person name="Tamura T."/>
        </authorList>
    </citation>
    <scope>NUCLEOTIDE SEQUENCE [LARGE SCALE GENOMIC DNA]</scope>
    <source>
        <strain evidence="2 5">NBRC 12513</strain>
    </source>
</reference>
<dbReference type="SUPFAM" id="SSF52540">
    <property type="entry name" value="P-loop containing nucleoside triphosphate hydrolases"/>
    <property type="match status" value="1"/>
</dbReference>
<evidence type="ECO:0000313" key="4">
    <source>
        <dbReference type="Proteomes" id="UP000590511"/>
    </source>
</evidence>
<evidence type="ECO:0000313" key="2">
    <source>
        <dbReference type="EMBL" id="GIE45452.1"/>
    </source>
</evidence>
<dbReference type="RefSeq" id="WP_188124103.1">
    <property type="nucleotide sequence ID" value="NZ_BOMP01000163.1"/>
</dbReference>
<feature type="coiled-coil region" evidence="1">
    <location>
        <begin position="251"/>
        <end position="330"/>
    </location>
</feature>
<name>A0A7W7MJA7_9ACTN</name>
<evidence type="ECO:0000313" key="3">
    <source>
        <dbReference type="EMBL" id="MBB4752191.1"/>
    </source>
</evidence>
<evidence type="ECO:0000256" key="1">
    <source>
        <dbReference type="SAM" id="Coils"/>
    </source>
</evidence>